<keyword evidence="2 7" id="KW-0698">rRNA processing</keyword>
<feature type="domain" description="Ribosomal RNA methyltransferase FtsJ" evidence="9">
    <location>
        <begin position="22"/>
        <end position="159"/>
    </location>
</feature>
<feature type="region of interest" description="Disordered" evidence="8">
    <location>
        <begin position="402"/>
        <end position="422"/>
    </location>
</feature>
<feature type="region of interest" description="Disordered" evidence="8">
    <location>
        <begin position="593"/>
        <end position="666"/>
    </location>
</feature>
<dbReference type="GO" id="GO:0000463">
    <property type="term" value="P:maturation of LSU-rRNA from tricistronic rRNA transcript (SSU-rRNA, 5.8S rRNA, LSU-rRNA)"/>
    <property type="evidence" value="ECO:0007669"/>
    <property type="project" value="TreeGrafter"/>
</dbReference>
<comment type="catalytic activity">
    <reaction evidence="7">
        <text>a ribonucleotide in rRNA + S-adenosyl-L-methionine = a 2'-O-methylribonucleotide in rRNA + S-adenosyl-L-homocysteine + H(+)</text>
        <dbReference type="Rhea" id="RHEA:48628"/>
        <dbReference type="Rhea" id="RHEA-COMP:12164"/>
        <dbReference type="Rhea" id="RHEA-COMP:12165"/>
        <dbReference type="ChEBI" id="CHEBI:15378"/>
        <dbReference type="ChEBI" id="CHEBI:57856"/>
        <dbReference type="ChEBI" id="CHEBI:59789"/>
        <dbReference type="ChEBI" id="CHEBI:90675"/>
        <dbReference type="ChEBI" id="CHEBI:90676"/>
    </reaction>
</comment>
<evidence type="ECO:0000256" key="8">
    <source>
        <dbReference type="SAM" id="MobiDB-lite"/>
    </source>
</evidence>
<comment type="function">
    <text evidence="7">Probable methyltransferase involved in the maturation of rRNA and in the biogenesis of ribosomal subunits.</text>
</comment>
<feature type="active site" description="Proton acceptor" evidence="7">
    <location>
        <position position="158"/>
    </location>
</feature>
<dbReference type="Pfam" id="PF07780">
    <property type="entry name" value="Spb1_C"/>
    <property type="match status" value="1"/>
</dbReference>
<comment type="caution">
    <text evidence="12">The sequence shown here is derived from an EMBL/GenBank/DDBJ whole genome shotgun (WGS) entry which is preliminary data.</text>
</comment>
<dbReference type="GO" id="GO:0016435">
    <property type="term" value="F:rRNA (guanine) methyltransferase activity"/>
    <property type="evidence" value="ECO:0007669"/>
    <property type="project" value="TreeGrafter"/>
</dbReference>
<feature type="compositionally biased region" description="Basic residues" evidence="8">
    <location>
        <begin position="836"/>
        <end position="865"/>
    </location>
</feature>
<dbReference type="InterPro" id="IPR029063">
    <property type="entry name" value="SAM-dependent_MTases_sf"/>
</dbReference>
<dbReference type="InterPro" id="IPR012920">
    <property type="entry name" value="rRNA_MeTfrase_SPB1-like_C"/>
</dbReference>
<feature type="binding site" evidence="7">
    <location>
        <position position="74"/>
    </location>
    <ligand>
        <name>S-adenosyl-L-methionine</name>
        <dbReference type="ChEBI" id="CHEBI:59789"/>
    </ligand>
</feature>
<feature type="domain" description="Ribosomal RNA methyltransferase SPB1-like C-terminal" evidence="10">
    <location>
        <begin position="633"/>
        <end position="827"/>
    </location>
</feature>
<dbReference type="Gene3D" id="3.40.50.150">
    <property type="entry name" value="Vaccinia Virus protein VP39"/>
    <property type="match status" value="1"/>
</dbReference>
<proteinExistence type="inferred from homology"/>
<feature type="compositionally biased region" description="Basic and acidic residues" evidence="8">
    <location>
        <begin position="462"/>
        <end position="483"/>
    </location>
</feature>
<organism evidence="12 13">
    <name type="scientific">Cocos nucifera</name>
    <name type="common">Coconut palm</name>
    <dbReference type="NCBI Taxonomy" id="13894"/>
    <lineage>
        <taxon>Eukaryota</taxon>
        <taxon>Viridiplantae</taxon>
        <taxon>Streptophyta</taxon>
        <taxon>Embryophyta</taxon>
        <taxon>Tracheophyta</taxon>
        <taxon>Spermatophyta</taxon>
        <taxon>Magnoliopsida</taxon>
        <taxon>Liliopsida</taxon>
        <taxon>Arecaceae</taxon>
        <taxon>Arecoideae</taxon>
        <taxon>Cocoseae</taxon>
        <taxon>Attaleinae</taxon>
        <taxon>Cocos</taxon>
    </lineage>
</organism>
<feature type="compositionally biased region" description="Basic and acidic residues" evidence="8">
    <location>
        <begin position="541"/>
        <end position="559"/>
    </location>
</feature>
<evidence type="ECO:0000256" key="5">
    <source>
        <dbReference type="ARBA" id="ARBA00022691"/>
    </source>
</evidence>
<gene>
    <name evidence="12" type="ORF">COCNU_06G007140</name>
</gene>
<feature type="compositionally biased region" description="Acidic residues" evidence="8">
    <location>
        <begin position="657"/>
        <end position="666"/>
    </location>
</feature>
<comment type="similarity">
    <text evidence="7">Belongs to the class I-like SAM-binding methyltransferase superfamily. RNA methyltransferase RlmE family. SPB1 subfamily.</text>
</comment>
<evidence type="ECO:0000256" key="6">
    <source>
        <dbReference type="ARBA" id="ARBA00023242"/>
    </source>
</evidence>
<dbReference type="Pfam" id="PF11861">
    <property type="entry name" value="DUF3381"/>
    <property type="match status" value="1"/>
</dbReference>
<keyword evidence="13" id="KW-1185">Reference proteome</keyword>
<feature type="compositionally biased region" description="Basic and acidic residues" evidence="8">
    <location>
        <begin position="814"/>
        <end position="826"/>
    </location>
</feature>
<dbReference type="InterPro" id="IPR050082">
    <property type="entry name" value="RNA_methyltr_RlmE"/>
</dbReference>
<feature type="region of interest" description="Disordered" evidence="8">
    <location>
        <begin position="809"/>
        <end position="876"/>
    </location>
</feature>
<evidence type="ECO:0000259" key="10">
    <source>
        <dbReference type="Pfam" id="PF07780"/>
    </source>
</evidence>
<feature type="compositionally biased region" description="Basic residues" evidence="8">
    <location>
        <begin position="402"/>
        <end position="419"/>
    </location>
</feature>
<reference evidence="12" key="1">
    <citation type="journal article" date="2017" name="Gigascience">
        <title>The genome draft of coconut (Cocos nucifera).</title>
        <authorList>
            <person name="Xiao Y."/>
            <person name="Xu P."/>
            <person name="Fan H."/>
            <person name="Baudouin L."/>
            <person name="Xia W."/>
            <person name="Bocs S."/>
            <person name="Xu J."/>
            <person name="Li Q."/>
            <person name="Guo A."/>
            <person name="Zhou L."/>
            <person name="Li J."/>
            <person name="Wu Y."/>
            <person name="Ma Z."/>
            <person name="Armero A."/>
            <person name="Issali A.E."/>
            <person name="Liu N."/>
            <person name="Peng M."/>
            <person name="Yang Y."/>
        </authorList>
    </citation>
    <scope>NUCLEOTIDE SEQUENCE</scope>
    <source>
        <tissue evidence="12">Spear leaf of Hainan Tall coconut</tissue>
    </source>
</reference>
<evidence type="ECO:0000313" key="12">
    <source>
        <dbReference type="EMBL" id="KAG1346885.1"/>
    </source>
</evidence>
<dbReference type="PANTHER" id="PTHR10920">
    <property type="entry name" value="RIBOSOMAL RNA METHYLTRANSFERASE"/>
    <property type="match status" value="1"/>
</dbReference>
<evidence type="ECO:0000259" key="9">
    <source>
        <dbReference type="Pfam" id="PF01728"/>
    </source>
</evidence>
<evidence type="ECO:0000256" key="7">
    <source>
        <dbReference type="HAMAP-Rule" id="MF_03163"/>
    </source>
</evidence>
<evidence type="ECO:0000256" key="1">
    <source>
        <dbReference type="ARBA" id="ARBA00022517"/>
    </source>
</evidence>
<dbReference type="InterPro" id="IPR028589">
    <property type="entry name" value="SPB1-like"/>
</dbReference>
<feature type="compositionally biased region" description="Basic and acidic residues" evidence="8">
    <location>
        <begin position="593"/>
        <end position="616"/>
    </location>
</feature>
<dbReference type="Proteomes" id="UP000797356">
    <property type="component" value="Chromosome 6"/>
</dbReference>
<evidence type="ECO:0000259" key="11">
    <source>
        <dbReference type="Pfam" id="PF11861"/>
    </source>
</evidence>
<feature type="compositionally biased region" description="Acidic residues" evidence="8">
    <location>
        <begin position="530"/>
        <end position="540"/>
    </location>
</feature>
<keyword evidence="5 7" id="KW-0949">S-adenosyl-L-methionine</keyword>
<keyword evidence="3 7" id="KW-0489">Methyltransferase</keyword>
<dbReference type="InterPro" id="IPR024576">
    <property type="entry name" value="rRNA_MeTfrase_Spb1_DUF3381"/>
</dbReference>
<dbReference type="GO" id="GO:0030687">
    <property type="term" value="C:preribosome, large subunit precursor"/>
    <property type="evidence" value="ECO:0007669"/>
    <property type="project" value="TreeGrafter"/>
</dbReference>
<name>A0A8K0N2S9_COCNU</name>
<dbReference type="GO" id="GO:0008650">
    <property type="term" value="F:rRNA (uridine-2'-O-)-methyltransferase activity"/>
    <property type="evidence" value="ECO:0007669"/>
    <property type="project" value="TreeGrafter"/>
</dbReference>
<evidence type="ECO:0000256" key="2">
    <source>
        <dbReference type="ARBA" id="ARBA00022552"/>
    </source>
</evidence>
<dbReference type="GO" id="GO:0005730">
    <property type="term" value="C:nucleolus"/>
    <property type="evidence" value="ECO:0007669"/>
    <property type="project" value="UniProtKB-SubCell"/>
</dbReference>
<dbReference type="OrthoDB" id="1287559at2759"/>
<feature type="binding site" evidence="7">
    <location>
        <position position="90"/>
    </location>
    <ligand>
        <name>S-adenosyl-L-methionine</name>
        <dbReference type="ChEBI" id="CHEBI:59789"/>
    </ligand>
</feature>
<dbReference type="HAMAP" id="MF_01547">
    <property type="entry name" value="RNA_methyltr_E"/>
    <property type="match status" value="1"/>
</dbReference>
<feature type="region of interest" description="Disordered" evidence="8">
    <location>
        <begin position="740"/>
        <end position="780"/>
    </location>
</feature>
<dbReference type="InterPro" id="IPR015507">
    <property type="entry name" value="rRNA-MeTfrase_E"/>
</dbReference>
<feature type="binding site" evidence="7">
    <location>
        <position position="54"/>
    </location>
    <ligand>
        <name>S-adenosyl-L-methionine</name>
        <dbReference type="ChEBI" id="CHEBI:59789"/>
    </ligand>
</feature>
<dbReference type="InterPro" id="IPR002877">
    <property type="entry name" value="RNA_MeTrfase_FtsJ_dom"/>
</dbReference>
<feature type="binding site" evidence="7">
    <location>
        <position position="118"/>
    </location>
    <ligand>
        <name>S-adenosyl-L-methionine</name>
        <dbReference type="ChEBI" id="CHEBI:59789"/>
    </ligand>
</feature>
<dbReference type="AlphaFoldDB" id="A0A8K0N2S9"/>
<accession>A0A8K0N2S9</accession>
<evidence type="ECO:0000256" key="3">
    <source>
        <dbReference type="ARBA" id="ARBA00022603"/>
    </source>
</evidence>
<dbReference type="HAMAP" id="MF_03163">
    <property type="entry name" value="RNA_methyltr_E_SPB1"/>
    <property type="match status" value="1"/>
</dbReference>
<reference evidence="12" key="2">
    <citation type="submission" date="2019-07" db="EMBL/GenBank/DDBJ databases">
        <authorList>
            <person name="Yang Y."/>
            <person name="Bocs S."/>
            <person name="Baudouin L."/>
        </authorList>
    </citation>
    <scope>NUCLEOTIDE SEQUENCE</scope>
    <source>
        <tissue evidence="12">Spear leaf of Hainan Tall coconut</tissue>
    </source>
</reference>
<feature type="region of interest" description="Disordered" evidence="8">
    <location>
        <begin position="449"/>
        <end position="560"/>
    </location>
</feature>
<evidence type="ECO:0000313" key="13">
    <source>
        <dbReference type="Proteomes" id="UP000797356"/>
    </source>
</evidence>
<dbReference type="EMBL" id="CM017877">
    <property type="protein sequence ID" value="KAG1346885.1"/>
    <property type="molecule type" value="Genomic_DNA"/>
</dbReference>
<dbReference type="GO" id="GO:0000466">
    <property type="term" value="P:maturation of 5.8S rRNA from tricistronic rRNA transcript (SSU-rRNA, 5.8S rRNA, LSU-rRNA)"/>
    <property type="evidence" value="ECO:0007669"/>
    <property type="project" value="TreeGrafter"/>
</dbReference>
<dbReference type="Pfam" id="PF01728">
    <property type="entry name" value="FtsJ"/>
    <property type="match status" value="1"/>
</dbReference>
<keyword evidence="4 7" id="KW-0808">Transferase</keyword>
<keyword evidence="6 7" id="KW-0539">Nucleus</keyword>
<dbReference type="SUPFAM" id="SSF53335">
    <property type="entry name" value="S-adenosyl-L-methionine-dependent methyltransferases"/>
    <property type="match status" value="1"/>
</dbReference>
<dbReference type="PANTHER" id="PTHR10920:SF13">
    <property type="entry name" value="PRE-RRNA 2'-O-RIBOSE RNA METHYLTRANSFERASE FTSJ3"/>
    <property type="match status" value="1"/>
</dbReference>
<sequence>MGKVKGKQRQDKFYHLAKEQGYRSRAAFKLLQLDAKYRFLPSSRSILDLCAAPGGWLQVAVRHAPVGSFVVGIDLFPIRPIRGAHSLVEDITTPRCRAAIKRLMDSNGCSAFDVVLHDGSPNVGGAWAQEATSQSALVIDALRLATNFLAPKGTFVTKVDILVTNLGEIEFWYLGYRILMNFRLFLNVRYFFNQKKYLLFLHKLSFVKGFQLFEKVEVTKPVASRSTSAEIYVIGSRYKAPAKIDPRLLDVKHLFQGAIEPPKVVDVLRGSKQKRNREGYEEGNTTLWKVGLASDFIWSEEPLEFLGSVNAISFDDPACLSIKDHELTTDEIKSLCEDLYVLDKNSFKHLLKWRLRLRKALSSTEKVAAKTTDAEDDTKGNEDDRLLSEMEELTYALERKKKKTKKRLAKRQAKDKARKAMGMQIDATEDSYFDQDLFSLSSIKGKNELQAIDSVEPDEGGDDIRDSESEETHAAVGHEHSSSEMDSDEEQKRYDEQLEEMLDEAYERYVSRKGGSIKQHKRAKLVMSNDDGELLEGGDDDVIHSDHDSDQDQSDKEKNPLILLLNEEQQPTQEQIMEQWFSQDVFAKAAEEGVFEKSDSEEKGEEKSLVLKKPEKNSTFPKELSSLKTQPSRQDDGFEIVPAEPMETSDDSSSSCDDSEEDDEDTKAEILAYAKKMLRKKQREQILDDAYNKYMFDDEGLPKWFVEEEKQHCQPMKPVTREEIAAMKARFRDIDARPAKKVAEAKARKKRAVMRKMEKARQKANSVADQTDLSERSKRKMIDQIYRKAVPKKPQKEYVVARKGVQIKAGKGKVLVDRRMKKDSRSRGMGRPGKGGSKKVKGAKGKVKGPKGKKSAKSPGKRAGKGQRGSKGAVQG</sequence>
<dbReference type="EC" id="2.1.1.-" evidence="7"/>
<keyword evidence="1 7" id="KW-0690">Ribosome biogenesis</keyword>
<feature type="domain" description="DUF3381" evidence="11">
    <location>
        <begin position="271"/>
        <end position="418"/>
    </location>
</feature>
<feature type="binding site" evidence="7">
    <location>
        <position position="56"/>
    </location>
    <ligand>
        <name>S-adenosyl-L-methionine</name>
        <dbReference type="ChEBI" id="CHEBI:59789"/>
    </ligand>
</feature>
<comment type="subcellular location">
    <subcellularLocation>
        <location evidence="7">Nucleus</location>
        <location evidence="7">Nucleolus</location>
    </subcellularLocation>
</comment>
<protein>
    <recommendedName>
        <fullName evidence="7">Putative rRNA methyltransferase</fullName>
        <ecNumber evidence="7">2.1.1.-</ecNumber>
    </recommendedName>
    <alternativeName>
        <fullName evidence="7">2'-O-ribose RNA methyltransferase SPB1 homolog</fullName>
    </alternativeName>
</protein>
<evidence type="ECO:0000256" key="4">
    <source>
        <dbReference type="ARBA" id="ARBA00022679"/>
    </source>
</evidence>